<gene>
    <name evidence="3" type="ORF">GQE99_03485</name>
</gene>
<comment type="caution">
    <text evidence="3">The sequence shown here is derived from an EMBL/GenBank/DDBJ whole genome shotgun (WGS) entry which is preliminary data.</text>
</comment>
<dbReference type="GO" id="GO:0004672">
    <property type="term" value="F:protein kinase activity"/>
    <property type="evidence" value="ECO:0007669"/>
    <property type="project" value="UniProtKB-ARBA"/>
</dbReference>
<dbReference type="SUPFAM" id="SSF47226">
    <property type="entry name" value="Histidine-containing phosphotransfer domain, HPT domain"/>
    <property type="match status" value="1"/>
</dbReference>
<feature type="domain" description="HPt" evidence="2">
    <location>
        <begin position="21"/>
        <end position="83"/>
    </location>
</feature>
<dbReference type="Proteomes" id="UP000467322">
    <property type="component" value="Unassembled WGS sequence"/>
</dbReference>
<evidence type="ECO:0000313" key="4">
    <source>
        <dbReference type="Proteomes" id="UP000467322"/>
    </source>
</evidence>
<evidence type="ECO:0000313" key="3">
    <source>
        <dbReference type="EMBL" id="MZR12079.1"/>
    </source>
</evidence>
<protein>
    <submittedName>
        <fullName evidence="3">Hpt domain-containing protein</fullName>
    </submittedName>
</protein>
<dbReference type="Gene3D" id="1.20.120.160">
    <property type="entry name" value="HPT domain"/>
    <property type="match status" value="1"/>
</dbReference>
<dbReference type="AlphaFoldDB" id="A0A845LZ66"/>
<proteinExistence type="predicted"/>
<accession>A0A845LZ66</accession>
<dbReference type="InterPro" id="IPR008207">
    <property type="entry name" value="Sig_transdc_His_kin_Hpt_dom"/>
</dbReference>
<evidence type="ECO:0000256" key="1">
    <source>
        <dbReference type="ARBA" id="ARBA00023012"/>
    </source>
</evidence>
<dbReference type="InterPro" id="IPR036641">
    <property type="entry name" value="HPT_dom_sf"/>
</dbReference>
<evidence type="ECO:0000259" key="2">
    <source>
        <dbReference type="Pfam" id="PF01627"/>
    </source>
</evidence>
<dbReference type="GO" id="GO:0000160">
    <property type="term" value="P:phosphorelay signal transduction system"/>
    <property type="evidence" value="ECO:0007669"/>
    <property type="project" value="UniProtKB-KW"/>
</dbReference>
<organism evidence="3 4">
    <name type="scientific">Maritimibacter harenae</name>
    <dbReference type="NCBI Taxonomy" id="2606218"/>
    <lineage>
        <taxon>Bacteria</taxon>
        <taxon>Pseudomonadati</taxon>
        <taxon>Pseudomonadota</taxon>
        <taxon>Alphaproteobacteria</taxon>
        <taxon>Rhodobacterales</taxon>
        <taxon>Roseobacteraceae</taxon>
        <taxon>Maritimibacter</taxon>
    </lineage>
</organism>
<keyword evidence="4" id="KW-1185">Reference proteome</keyword>
<dbReference type="Pfam" id="PF01627">
    <property type="entry name" value="Hpt"/>
    <property type="match status" value="1"/>
</dbReference>
<name>A0A845LZ66_9RHOB</name>
<dbReference type="EMBL" id="WTUX01000006">
    <property type="protein sequence ID" value="MZR12079.1"/>
    <property type="molecule type" value="Genomic_DNA"/>
</dbReference>
<sequence length="101" mass="10762">MIDWNRVRDLKEEIGDDDFDEVVAMFLEEVDTLIAALDPAAPGAEGDLHSLKSAALNLGFARFATLCGDGERIAAQGGTPDLAPIRAAYTASRTEFAAQPP</sequence>
<keyword evidence="1" id="KW-0902">Two-component regulatory system</keyword>
<reference evidence="3 4" key="1">
    <citation type="submission" date="2019-12" db="EMBL/GenBank/DDBJ databases">
        <title>Maritimibacter sp. nov. sp. isolated from sea sand.</title>
        <authorList>
            <person name="Kim J."/>
            <person name="Jeong S.E."/>
            <person name="Jung H.S."/>
            <person name="Jeon C.O."/>
        </authorList>
    </citation>
    <scope>NUCLEOTIDE SEQUENCE [LARGE SCALE GENOMIC DNA]</scope>
    <source>
        <strain evidence="3 4">DP07</strain>
    </source>
</reference>
<dbReference type="RefSeq" id="WP_161350193.1">
    <property type="nucleotide sequence ID" value="NZ_WTUX01000006.1"/>
</dbReference>